<evidence type="ECO:0000256" key="3">
    <source>
        <dbReference type="ARBA" id="ARBA00022553"/>
    </source>
</evidence>
<evidence type="ECO:0000256" key="5">
    <source>
        <dbReference type="ARBA" id="ARBA00022949"/>
    </source>
</evidence>
<name>A0A3P9KVB8_ORYLA</name>
<keyword evidence="6" id="KW-0175">Coiled coil</keyword>
<evidence type="ECO:0008006" key="10">
    <source>
        <dbReference type="Google" id="ProtNLM"/>
    </source>
</evidence>
<dbReference type="PANTHER" id="PTHR23169">
    <property type="entry name" value="ENVOPLAKIN"/>
    <property type="match status" value="1"/>
</dbReference>
<dbReference type="AlphaFoldDB" id="A0A3P9KVB8"/>
<evidence type="ECO:0000256" key="6">
    <source>
        <dbReference type="ARBA" id="ARBA00023054"/>
    </source>
</evidence>
<evidence type="ECO:0000256" key="2">
    <source>
        <dbReference type="ARBA" id="ARBA00009109"/>
    </source>
</evidence>
<comment type="subcellular location">
    <subcellularLocation>
        <location evidence="1">Cell junction</location>
    </subcellularLocation>
</comment>
<keyword evidence="7" id="KW-0732">Signal</keyword>
<proteinExistence type="inferred from homology"/>
<dbReference type="Gene3D" id="3.90.1290.10">
    <property type="entry name" value="Plakin repeat"/>
    <property type="match status" value="2"/>
</dbReference>
<sequence length="595" mass="65304">KSNISKCFFILYLKTAYCGIAFAFSHPPCEICKTPSEMEKTAVENFSSKTAIRTTITEVTTFQGIRKDVTASELLQSKIIDENTFKDLSAGKLTVTEISEKDSVRKYLEGTNSIAGVYLQATKETLSIQEAKSRGLLAPGTSLVLLEAQAATGFVIDPVKNKKLSVEEAVAQGVVGKEWRNKLLSAERAVTGYKDPYTGDTISLFQALKNDLIVKDHGIRLLEAQIATGGIIDPVYSHRVPVQVAYERGYFDEEMNQILSDPDDDTKGFFDPNTQENLTYLQLIERCTTDPITGLSLLATNVLKIEQTASQMEKTAVDSSSSNASIRTTITEVTTFQGIRKDVTASELLQSKIIDESTFKDLSAGKLTVAEISEKDSVRKYLEGTNSIAGVYLQATKETLSIQEAKSRGLLAPGTSLVLLEAQAATGFVIDPVKNKKLSVEEAVAQGVVGKEWRNKLLSAERAVTGYKDPYTGDTISLFQALKKDLIVKDHGIRLLEAQIATGGIIDPVYSHRVPSQVAYERGYFDEEMNQILSDPDDDTKGFFDPNTKENLTYLQLIERCTTDPITGLCLLPLNKMIQSGASCLCDPPRTSLHH</sequence>
<accession>A0A3P9KVB8</accession>
<protein>
    <recommendedName>
        <fullName evidence="10">Epiplakin 1</fullName>
    </recommendedName>
</protein>
<dbReference type="Pfam" id="PF00681">
    <property type="entry name" value="Plectin"/>
    <property type="match status" value="4"/>
</dbReference>
<organism evidence="8 9">
    <name type="scientific">Oryzias latipes</name>
    <name type="common">Japanese rice fish</name>
    <name type="synonym">Japanese killifish</name>
    <dbReference type="NCBI Taxonomy" id="8090"/>
    <lineage>
        <taxon>Eukaryota</taxon>
        <taxon>Metazoa</taxon>
        <taxon>Chordata</taxon>
        <taxon>Craniata</taxon>
        <taxon>Vertebrata</taxon>
        <taxon>Euteleostomi</taxon>
        <taxon>Actinopterygii</taxon>
        <taxon>Neopterygii</taxon>
        <taxon>Teleostei</taxon>
        <taxon>Neoteleostei</taxon>
        <taxon>Acanthomorphata</taxon>
        <taxon>Ovalentaria</taxon>
        <taxon>Atherinomorphae</taxon>
        <taxon>Beloniformes</taxon>
        <taxon>Adrianichthyidae</taxon>
        <taxon>Oryziinae</taxon>
        <taxon>Oryzias</taxon>
    </lineage>
</organism>
<dbReference type="InterPro" id="IPR035915">
    <property type="entry name" value="Plakin_repeat_sf"/>
</dbReference>
<dbReference type="GO" id="GO:0070161">
    <property type="term" value="C:anchoring junction"/>
    <property type="evidence" value="ECO:0007669"/>
    <property type="project" value="UniProtKB-SubCell"/>
</dbReference>
<reference evidence="8" key="4">
    <citation type="submission" date="2025-09" db="UniProtKB">
        <authorList>
            <consortium name="Ensembl"/>
        </authorList>
    </citation>
    <scope>IDENTIFICATION</scope>
    <source>
        <strain evidence="8">HNI</strain>
    </source>
</reference>
<reference evidence="8" key="3">
    <citation type="submission" date="2025-08" db="UniProtKB">
        <authorList>
            <consortium name="Ensembl"/>
        </authorList>
    </citation>
    <scope>IDENTIFICATION</scope>
    <source>
        <strain evidence="8">HNI</strain>
    </source>
</reference>
<feature type="chain" id="PRO_5018321765" description="Epiplakin 1" evidence="7">
    <location>
        <begin position="24"/>
        <end position="595"/>
    </location>
</feature>
<dbReference type="PANTHER" id="PTHR23169:SF21">
    <property type="entry name" value="EPIPLAKIN"/>
    <property type="match status" value="1"/>
</dbReference>
<evidence type="ECO:0000313" key="9">
    <source>
        <dbReference type="Proteomes" id="UP000265180"/>
    </source>
</evidence>
<keyword evidence="5" id="KW-0965">Cell junction</keyword>
<dbReference type="Proteomes" id="UP000265180">
    <property type="component" value="Chromosome 11"/>
</dbReference>
<comment type="similarity">
    <text evidence="2">Belongs to the plakin or cytolinker family.</text>
</comment>
<evidence type="ECO:0000256" key="7">
    <source>
        <dbReference type="SAM" id="SignalP"/>
    </source>
</evidence>
<dbReference type="GO" id="GO:0005856">
    <property type="term" value="C:cytoskeleton"/>
    <property type="evidence" value="ECO:0007669"/>
    <property type="project" value="UniProtKB-SubCell"/>
</dbReference>
<feature type="signal peptide" evidence="7">
    <location>
        <begin position="1"/>
        <end position="23"/>
    </location>
</feature>
<keyword evidence="3" id="KW-0597">Phosphoprotein</keyword>
<reference key="1">
    <citation type="journal article" date="2007" name="Nature">
        <title>The medaka draft genome and insights into vertebrate genome evolution.</title>
        <authorList>
            <person name="Kasahara M."/>
            <person name="Naruse K."/>
            <person name="Sasaki S."/>
            <person name="Nakatani Y."/>
            <person name="Qu W."/>
            <person name="Ahsan B."/>
            <person name="Yamada T."/>
            <person name="Nagayasu Y."/>
            <person name="Doi K."/>
            <person name="Kasai Y."/>
            <person name="Jindo T."/>
            <person name="Kobayashi D."/>
            <person name="Shimada A."/>
            <person name="Toyoda A."/>
            <person name="Kuroki Y."/>
            <person name="Fujiyama A."/>
            <person name="Sasaki T."/>
            <person name="Shimizu A."/>
            <person name="Asakawa S."/>
            <person name="Shimizu N."/>
            <person name="Hashimoto S."/>
            <person name="Yang J."/>
            <person name="Lee Y."/>
            <person name="Matsushima K."/>
            <person name="Sugano S."/>
            <person name="Sakaizumi M."/>
            <person name="Narita T."/>
            <person name="Ohishi K."/>
            <person name="Haga S."/>
            <person name="Ohta F."/>
            <person name="Nomoto H."/>
            <person name="Nogata K."/>
            <person name="Morishita T."/>
            <person name="Endo T."/>
            <person name="Shin-I T."/>
            <person name="Takeda H."/>
            <person name="Morishita S."/>
            <person name="Kohara Y."/>
        </authorList>
    </citation>
    <scope>NUCLEOTIDE SEQUENCE [LARGE SCALE GENOMIC DNA]</scope>
    <source>
        <strain>Hd-rR</strain>
    </source>
</reference>
<reference evidence="8 9" key="2">
    <citation type="submission" date="2017-04" db="EMBL/GenBank/DDBJ databases">
        <title>CpG methylation of centromeres and impact of large insertions on vertebrate speciation.</title>
        <authorList>
            <person name="Ichikawa K."/>
            <person name="Yoshimura J."/>
            <person name="Morishita S."/>
        </authorList>
    </citation>
    <scope>NUCLEOTIDE SEQUENCE</scope>
    <source>
        <strain evidence="8 9">HNI</strain>
    </source>
</reference>
<evidence type="ECO:0000256" key="4">
    <source>
        <dbReference type="ARBA" id="ARBA00022737"/>
    </source>
</evidence>
<dbReference type="SUPFAM" id="SSF75399">
    <property type="entry name" value="Plakin repeat"/>
    <property type="match status" value="2"/>
</dbReference>
<dbReference type="InterPro" id="IPR001101">
    <property type="entry name" value="Plectin_repeat"/>
</dbReference>
<dbReference type="Ensembl" id="ENSORLT00020019536.1">
    <property type="protein sequence ID" value="ENSORLP00020012378.1"/>
    <property type="gene ID" value="ENSORLG00020013308.1"/>
</dbReference>
<dbReference type="InterPro" id="IPR043197">
    <property type="entry name" value="Plakin"/>
</dbReference>
<keyword evidence="4" id="KW-0677">Repeat</keyword>
<dbReference type="GO" id="GO:0042995">
    <property type="term" value="C:cell projection"/>
    <property type="evidence" value="ECO:0007669"/>
    <property type="project" value="UniProtKB-SubCell"/>
</dbReference>
<evidence type="ECO:0000256" key="1">
    <source>
        <dbReference type="ARBA" id="ARBA00004282"/>
    </source>
</evidence>
<dbReference type="GO" id="GO:0045104">
    <property type="term" value="P:intermediate filament cytoskeleton organization"/>
    <property type="evidence" value="ECO:0007669"/>
    <property type="project" value="InterPro"/>
</dbReference>
<dbReference type="SMART" id="SM00250">
    <property type="entry name" value="PLEC"/>
    <property type="match status" value="10"/>
</dbReference>
<dbReference type="FunFam" id="3.90.1290.10:FF:000001">
    <property type="entry name" value="Plectin a"/>
    <property type="match status" value="2"/>
</dbReference>
<evidence type="ECO:0000313" key="8">
    <source>
        <dbReference type="Ensembl" id="ENSORLP00020012378.1"/>
    </source>
</evidence>